<evidence type="ECO:0000313" key="1">
    <source>
        <dbReference type="EMBL" id="CAK7348134.1"/>
    </source>
</evidence>
<reference evidence="1 2" key="1">
    <citation type="submission" date="2024-01" db="EMBL/GenBank/DDBJ databases">
        <authorList>
            <person name="Waweru B."/>
        </authorList>
    </citation>
    <scope>NUCLEOTIDE SEQUENCE [LARGE SCALE GENOMIC DNA]</scope>
</reference>
<gene>
    <name evidence="1" type="ORF">DCAF_LOCUS20827</name>
</gene>
<evidence type="ECO:0000313" key="2">
    <source>
        <dbReference type="Proteomes" id="UP001314170"/>
    </source>
</evidence>
<organism evidence="1 2">
    <name type="scientific">Dovyalis caffra</name>
    <dbReference type="NCBI Taxonomy" id="77055"/>
    <lineage>
        <taxon>Eukaryota</taxon>
        <taxon>Viridiplantae</taxon>
        <taxon>Streptophyta</taxon>
        <taxon>Embryophyta</taxon>
        <taxon>Tracheophyta</taxon>
        <taxon>Spermatophyta</taxon>
        <taxon>Magnoliopsida</taxon>
        <taxon>eudicotyledons</taxon>
        <taxon>Gunneridae</taxon>
        <taxon>Pentapetalae</taxon>
        <taxon>rosids</taxon>
        <taxon>fabids</taxon>
        <taxon>Malpighiales</taxon>
        <taxon>Salicaceae</taxon>
        <taxon>Flacourtieae</taxon>
        <taxon>Dovyalis</taxon>
    </lineage>
</organism>
<dbReference type="Proteomes" id="UP001314170">
    <property type="component" value="Unassembled WGS sequence"/>
</dbReference>
<keyword evidence="2" id="KW-1185">Reference proteome</keyword>
<dbReference type="AlphaFoldDB" id="A0AAV1S9J8"/>
<name>A0AAV1S9J8_9ROSI</name>
<dbReference type="EMBL" id="CAWUPB010001173">
    <property type="protein sequence ID" value="CAK7348134.1"/>
    <property type="molecule type" value="Genomic_DNA"/>
</dbReference>
<protein>
    <submittedName>
        <fullName evidence="1">Uncharacterized protein</fullName>
    </submittedName>
</protein>
<sequence length="95" mass="10478">MLVYDLGGAIRWSLQGCLTIFASMRFSHKIVEEANGGQNQADGDNEKRERFSDWGWEIIGAGVVLLTDHQHVQWASALHKIKKVVALSSSASTHA</sequence>
<accession>A0AAV1S9J8</accession>
<proteinExistence type="predicted"/>
<comment type="caution">
    <text evidence="1">The sequence shown here is derived from an EMBL/GenBank/DDBJ whole genome shotgun (WGS) entry which is preliminary data.</text>
</comment>